<evidence type="ECO:0000313" key="3">
    <source>
        <dbReference type="Proteomes" id="UP001164746"/>
    </source>
</evidence>
<dbReference type="PANTHER" id="PTHR14776:SF1">
    <property type="entry name" value="CADHERIN-LIKE AND PC-ESTERASE DOMAIN-CONTAINING PROTEIN 1"/>
    <property type="match status" value="1"/>
</dbReference>
<gene>
    <name evidence="2" type="ORF">MAR_011539</name>
</gene>
<feature type="domain" description="NXPE C-terminal" evidence="1">
    <location>
        <begin position="661"/>
        <end position="791"/>
    </location>
</feature>
<name>A0ABY7FUG4_MYAAR</name>
<dbReference type="Proteomes" id="UP001164746">
    <property type="component" value="Chromosome 14"/>
</dbReference>
<dbReference type="EMBL" id="CP111025">
    <property type="protein sequence ID" value="WAR25835.1"/>
    <property type="molecule type" value="Genomic_DNA"/>
</dbReference>
<reference evidence="2" key="1">
    <citation type="submission" date="2022-11" db="EMBL/GenBank/DDBJ databases">
        <title>Centuries of genome instability and evolution in soft-shell clam transmissible cancer (bioRxiv).</title>
        <authorList>
            <person name="Hart S.F.M."/>
            <person name="Yonemitsu M.A."/>
            <person name="Giersch R.M."/>
            <person name="Beal B.F."/>
            <person name="Arriagada G."/>
            <person name="Davis B.W."/>
            <person name="Ostrander E.A."/>
            <person name="Goff S.P."/>
            <person name="Metzger M.J."/>
        </authorList>
    </citation>
    <scope>NUCLEOTIDE SEQUENCE</scope>
    <source>
        <strain evidence="2">MELC-2E11</strain>
        <tissue evidence="2">Siphon/mantle</tissue>
    </source>
</reference>
<dbReference type="Pfam" id="PF24536">
    <property type="entry name" value="NXPE4_C"/>
    <property type="match status" value="1"/>
</dbReference>
<sequence length="900" mass="100330">MFPCRRQAARSRPLLVLIAAVASFSLLLNIHLGYHGNLALHGPRLVTYDVSDNEDTRNQNDVMIKGFFEYTRDEYKFAESVMLSDTHNGGLADEKFVGESFPNRRRLNQQEYVQAGNKESLVDLRHRINKLEKSIRTHKAVAVLVPEGLNLPNVSTTAGGKPGGLQWVDRKTVVQGNWSVTLCPEGDACMHNCPGKGEKVLWVGLGATSNQRAADVLCRLAKTTRKKTGEDLLNLCSIYGGLHDHEKTAPQNDSHFVFRVQHRLDHHTSWQLPAPPVPFMTGHVIRMRVLAAPGPLPVYYVRPLLGVVPVTRGNIATEKSAQVPVEDALEWVSESQGLGAVSGWWRRLLALIQRSIRVVQQDGAEIGLICTRTFRLLDVDVICTTLNTCYMYDIREIDVSVHEVLLAMTSDVDVNDDLFAALSGSVLGDLQLPQRTGSAVSEETLVRVLDHFSRQDRRARSDIHYNAEISVTSEEDIYQNVDYSAVKCNEDSSDCGQIDSIHTEPPTEVQAVSAREYSLHVDFDVIVLRVHVSTQGCACRVILEEKHGSAGPRNITVGLGENRVAIYMVDTGGPEIKVVTMITLYIYRRQRVVDELVSTRLCAIKQDCSMRYDPESSCGYFPYTVQAHRAQCQSGDVPGQWVVPCGHCEKGSDCQWSRAEWRPDGCSYQKLPPQALRGCLAGRTLMFIGDSTNRGIAHYIIEQINGTLTALDKTHGIKTYSNVNDNRTKVTFAYYPHFWLPADHRPSFRKVLYQLIRSSLPIENSTDTVLVVGGVQWLARQHIDLIIESLQRKGLSGIEVIVKGLGAGFHQRVEAMRHVPARAHEALATREREVLSHAARSGLQVVATFNMTATRYRDFLEGKCACHFHKVTRLKSGAGGYTVQGEVNEAYSQILLNQMC</sequence>
<keyword evidence="3" id="KW-1185">Reference proteome</keyword>
<accession>A0ABY7FUG4</accession>
<dbReference type="InterPro" id="IPR057106">
    <property type="entry name" value="NXPE4_C"/>
</dbReference>
<evidence type="ECO:0000259" key="1">
    <source>
        <dbReference type="Pfam" id="PF24536"/>
    </source>
</evidence>
<dbReference type="PANTHER" id="PTHR14776">
    <property type="entry name" value="CADHERIN-LIKE AND PC-ESTERASE DOMAIN-CONTAINING PROTEIN 1"/>
    <property type="match status" value="1"/>
</dbReference>
<evidence type="ECO:0000313" key="2">
    <source>
        <dbReference type="EMBL" id="WAR25835.1"/>
    </source>
</evidence>
<organism evidence="2 3">
    <name type="scientific">Mya arenaria</name>
    <name type="common">Soft-shell clam</name>
    <dbReference type="NCBI Taxonomy" id="6604"/>
    <lineage>
        <taxon>Eukaryota</taxon>
        <taxon>Metazoa</taxon>
        <taxon>Spiralia</taxon>
        <taxon>Lophotrochozoa</taxon>
        <taxon>Mollusca</taxon>
        <taxon>Bivalvia</taxon>
        <taxon>Autobranchia</taxon>
        <taxon>Heteroconchia</taxon>
        <taxon>Euheterodonta</taxon>
        <taxon>Imparidentia</taxon>
        <taxon>Neoheterodontei</taxon>
        <taxon>Myida</taxon>
        <taxon>Myoidea</taxon>
        <taxon>Myidae</taxon>
        <taxon>Mya</taxon>
    </lineage>
</organism>
<proteinExistence type="predicted"/>
<protein>
    <submittedName>
        <fullName evidence="2">CPED1-like protein</fullName>
    </submittedName>
</protein>